<proteinExistence type="predicted"/>
<feature type="transmembrane region" description="Helical" evidence="1">
    <location>
        <begin position="96"/>
        <end position="113"/>
    </location>
</feature>
<sequence length="390" mass="43681">MQALAEIQSPGSGLQTKATRFLSLDVFRGMTVAGMIMVNTPGSWSYVYAPLRHAPWDGCTPTDLVFPFFLFAVGNALSFSMSKYEAQGTGKVLQKIFTRTALIFAIGLFLNWFPFVRFQDDAYVFKQFESLRIFGVLQRIALAYMGGALIVHFFKPLKAFIAALSLLVLYCIILVTFGDLTLEGNAVLKLDRWLIGEAHMYHGYFSKVLNENIAFDPEGLLSTIPAMASVVFGFLVGKFIKEKGSSYEMITHLLVAAMLSLFVSLCWDLAFPINKPIWSSSYVFYTTGLAMMVLSFILFVVEMKGRRNWTNAFVLFGKNPLLIYALSGIIVKIYGLIRIDDGGAYGAIYRYVFQPIGGDYFGSLLFALAHVALFLLVGWFLDKKKIYVRV</sequence>
<dbReference type="PANTHER" id="PTHR31061:SF24">
    <property type="entry name" value="LD22376P"/>
    <property type="match status" value="1"/>
</dbReference>
<feature type="transmembrane region" description="Helical" evidence="1">
    <location>
        <begin position="161"/>
        <end position="182"/>
    </location>
</feature>
<comment type="caution">
    <text evidence="3">The sequence shown here is derived from an EMBL/GenBank/DDBJ whole genome shotgun (WGS) entry which is preliminary data.</text>
</comment>
<feature type="transmembrane region" description="Helical" evidence="1">
    <location>
        <begin position="133"/>
        <end position="154"/>
    </location>
</feature>
<dbReference type="PANTHER" id="PTHR31061">
    <property type="entry name" value="LD22376P"/>
    <property type="match status" value="1"/>
</dbReference>
<dbReference type="EMBL" id="JAHESF010000004">
    <property type="protein sequence ID" value="MBT1696430.1"/>
    <property type="molecule type" value="Genomic_DNA"/>
</dbReference>
<evidence type="ECO:0000313" key="3">
    <source>
        <dbReference type="EMBL" id="MBT1696430.1"/>
    </source>
</evidence>
<keyword evidence="4" id="KW-1185">Reference proteome</keyword>
<dbReference type="Proteomes" id="UP001319200">
    <property type="component" value="Unassembled WGS sequence"/>
</dbReference>
<feature type="transmembrane region" description="Helical" evidence="1">
    <location>
        <begin position="249"/>
        <end position="270"/>
    </location>
</feature>
<feature type="transmembrane region" description="Helical" evidence="1">
    <location>
        <begin position="64"/>
        <end position="84"/>
    </location>
</feature>
<keyword evidence="1" id="KW-0812">Transmembrane</keyword>
<evidence type="ECO:0000256" key="1">
    <source>
        <dbReference type="SAM" id="Phobius"/>
    </source>
</evidence>
<dbReference type="Pfam" id="PF07786">
    <property type="entry name" value="HGSNAT_cat"/>
    <property type="match status" value="1"/>
</dbReference>
<evidence type="ECO:0000259" key="2">
    <source>
        <dbReference type="Pfam" id="PF07786"/>
    </source>
</evidence>
<gene>
    <name evidence="3" type="ORF">KK083_06060</name>
</gene>
<feature type="domain" description="Heparan-alpha-glucosaminide N-acetyltransferase catalytic" evidence="2">
    <location>
        <begin position="20"/>
        <end position="172"/>
    </location>
</feature>
<feature type="transmembrane region" description="Helical" evidence="1">
    <location>
        <begin position="219"/>
        <end position="237"/>
    </location>
</feature>
<dbReference type="InterPro" id="IPR012429">
    <property type="entry name" value="HGSNAT_cat"/>
</dbReference>
<accession>A0AAP2GN17</accession>
<dbReference type="RefSeq" id="WP_254161712.1">
    <property type="nucleotide sequence ID" value="NZ_JAHESF010000004.1"/>
</dbReference>
<feature type="transmembrane region" description="Helical" evidence="1">
    <location>
        <begin position="321"/>
        <end position="340"/>
    </location>
</feature>
<evidence type="ECO:0000313" key="4">
    <source>
        <dbReference type="Proteomes" id="UP001319200"/>
    </source>
</evidence>
<name>A0AAP2GN17_9BACT</name>
<keyword evidence="1" id="KW-1133">Transmembrane helix</keyword>
<organism evidence="3 4">
    <name type="scientific">Chryseosolibacter histidini</name>
    <dbReference type="NCBI Taxonomy" id="2782349"/>
    <lineage>
        <taxon>Bacteria</taxon>
        <taxon>Pseudomonadati</taxon>
        <taxon>Bacteroidota</taxon>
        <taxon>Cytophagia</taxon>
        <taxon>Cytophagales</taxon>
        <taxon>Chryseotaleaceae</taxon>
        <taxon>Chryseosolibacter</taxon>
    </lineage>
</organism>
<feature type="transmembrane region" description="Helical" evidence="1">
    <location>
        <begin position="282"/>
        <end position="301"/>
    </location>
</feature>
<keyword evidence="1" id="KW-0472">Membrane</keyword>
<reference evidence="3 4" key="1">
    <citation type="submission" date="2021-05" db="EMBL/GenBank/DDBJ databases">
        <title>A Polyphasic approach of four new species of the genus Ohtaekwangia: Ohtaekwangia histidinii sp. nov., Ohtaekwangia cretensis sp. nov., Ohtaekwangia indiensis sp. nov., Ohtaekwangia reichenbachii sp. nov. from diverse environment.</title>
        <authorList>
            <person name="Octaviana S."/>
        </authorList>
    </citation>
    <scope>NUCLEOTIDE SEQUENCE [LARGE SCALE GENOMIC DNA]</scope>
    <source>
        <strain evidence="3 4">PWU4</strain>
    </source>
</reference>
<dbReference type="AlphaFoldDB" id="A0AAP2GN17"/>
<feature type="transmembrane region" description="Helical" evidence="1">
    <location>
        <begin position="360"/>
        <end position="381"/>
    </location>
</feature>
<protein>
    <submittedName>
        <fullName evidence="3">DUF1624 domain-containing protein</fullName>
    </submittedName>
</protein>
<feature type="transmembrane region" description="Helical" evidence="1">
    <location>
        <begin position="21"/>
        <end position="44"/>
    </location>
</feature>